<gene>
    <name evidence="2" type="ORF">CLV30_1216</name>
</gene>
<accession>A0A2P8DKV3</accession>
<proteinExistence type="predicted"/>
<dbReference type="Proteomes" id="UP000243528">
    <property type="component" value="Unassembled WGS sequence"/>
</dbReference>
<evidence type="ECO:0000259" key="1">
    <source>
        <dbReference type="PROSITE" id="PS51340"/>
    </source>
</evidence>
<reference evidence="2 3" key="1">
    <citation type="submission" date="2018-03" db="EMBL/GenBank/DDBJ databases">
        <title>Genomic Encyclopedia of Archaeal and Bacterial Type Strains, Phase II (KMG-II): from individual species to whole genera.</title>
        <authorList>
            <person name="Goeker M."/>
        </authorList>
    </citation>
    <scope>NUCLEOTIDE SEQUENCE [LARGE SCALE GENOMIC DNA]</scope>
    <source>
        <strain evidence="2 3">DSM 45211</strain>
    </source>
</reference>
<dbReference type="OrthoDB" id="9793178at2"/>
<keyword evidence="3" id="KW-1185">Reference proteome</keyword>
<organism evidence="2 3">
    <name type="scientific">Haloactinopolyspora alba</name>
    <dbReference type="NCBI Taxonomy" id="648780"/>
    <lineage>
        <taxon>Bacteria</taxon>
        <taxon>Bacillati</taxon>
        <taxon>Actinomycetota</taxon>
        <taxon>Actinomycetes</taxon>
        <taxon>Jiangellales</taxon>
        <taxon>Jiangellaceae</taxon>
        <taxon>Haloactinopolyspora</taxon>
    </lineage>
</organism>
<dbReference type="InterPro" id="IPR005302">
    <property type="entry name" value="MoCF_Sase_C"/>
</dbReference>
<dbReference type="PROSITE" id="PS51340">
    <property type="entry name" value="MOSC"/>
    <property type="match status" value="1"/>
</dbReference>
<dbReference type="GO" id="GO:0030170">
    <property type="term" value="F:pyridoxal phosphate binding"/>
    <property type="evidence" value="ECO:0007669"/>
    <property type="project" value="InterPro"/>
</dbReference>
<name>A0A2P8DKV3_9ACTN</name>
<dbReference type="EMBL" id="PYGE01000021">
    <property type="protein sequence ID" value="PSK97850.1"/>
    <property type="molecule type" value="Genomic_DNA"/>
</dbReference>
<dbReference type="Pfam" id="PF03473">
    <property type="entry name" value="MOSC"/>
    <property type="match status" value="1"/>
</dbReference>
<dbReference type="AlphaFoldDB" id="A0A2P8DKV3"/>
<dbReference type="Pfam" id="PF03476">
    <property type="entry name" value="MOSC_N"/>
    <property type="match status" value="1"/>
</dbReference>
<evidence type="ECO:0000313" key="2">
    <source>
        <dbReference type="EMBL" id="PSK97850.1"/>
    </source>
</evidence>
<dbReference type="GO" id="GO:0003824">
    <property type="term" value="F:catalytic activity"/>
    <property type="evidence" value="ECO:0007669"/>
    <property type="project" value="InterPro"/>
</dbReference>
<dbReference type="GO" id="GO:0030151">
    <property type="term" value="F:molybdenum ion binding"/>
    <property type="evidence" value="ECO:0007669"/>
    <property type="project" value="InterPro"/>
</dbReference>
<dbReference type="RefSeq" id="WP_106539277.1">
    <property type="nucleotide sequence ID" value="NZ_PYGE01000021.1"/>
</dbReference>
<comment type="caution">
    <text evidence="2">The sequence shown here is derived from an EMBL/GenBank/DDBJ whole genome shotgun (WGS) entry which is preliminary data.</text>
</comment>
<feature type="domain" description="MOSC" evidence="1">
    <location>
        <begin position="96"/>
        <end position="250"/>
    </location>
</feature>
<dbReference type="InterPro" id="IPR005303">
    <property type="entry name" value="MOCOS_middle"/>
</dbReference>
<evidence type="ECO:0000313" key="3">
    <source>
        <dbReference type="Proteomes" id="UP000243528"/>
    </source>
</evidence>
<dbReference type="SUPFAM" id="SSF50800">
    <property type="entry name" value="PK beta-barrel domain-like"/>
    <property type="match status" value="1"/>
</dbReference>
<dbReference type="InterPro" id="IPR011037">
    <property type="entry name" value="Pyrv_Knase-like_insert_dom_sf"/>
</dbReference>
<protein>
    <recommendedName>
        <fullName evidence="1">MOSC domain-containing protein</fullName>
    </recommendedName>
</protein>
<sequence>MRVVRIATTPVKGMAHVPRRDVALTVDGVPDDRVFCLFETATGRVARTAENPALLACRADWAPPSLTVHTPIGTVTGGVAEAGPVTGDYWGRRVGLNVVDGPWSALLSRYLGREVRLCRRREPGAVIWAGPVSLVTTSSLAELARRTGAPDEDGARFRPTLVVDTPGRPPFCEDAWVGVQLRVGPAVVTVRGALPRCAVVDREPGAGCRDHRVLAALAADRTRAGEIAFGVQGDVVNAGRVTVGAEVALAQPSDTSWMPARPAST</sequence>